<name>A0A411PMQ5_9GAMM</name>
<dbReference type="OrthoDB" id="5493674at2"/>
<evidence type="ECO:0000313" key="3">
    <source>
        <dbReference type="Proteomes" id="UP000291106"/>
    </source>
</evidence>
<protein>
    <submittedName>
        <fullName evidence="2">Uncharacterized protein</fullName>
    </submittedName>
</protein>
<gene>
    <name evidence="2" type="ORF">EXU30_07325</name>
</gene>
<reference evidence="2 3" key="1">
    <citation type="submission" date="2019-02" db="EMBL/GenBank/DDBJ databases">
        <title>Shewanella sp. D4-2 isolated from Dokdo Island.</title>
        <authorList>
            <person name="Baek K."/>
        </authorList>
    </citation>
    <scope>NUCLEOTIDE SEQUENCE [LARGE SCALE GENOMIC DNA]</scope>
    <source>
        <strain evidence="2 3">D4-2</strain>
    </source>
</reference>
<feature type="compositionally biased region" description="Low complexity" evidence="1">
    <location>
        <begin position="302"/>
        <end position="324"/>
    </location>
</feature>
<dbReference type="Proteomes" id="UP000291106">
    <property type="component" value="Chromosome"/>
</dbReference>
<dbReference type="AlphaFoldDB" id="A0A411PMQ5"/>
<accession>A0A411PMQ5</accession>
<sequence length="452" mass="51149">MVLSLALMTFALMTVLYSYNTSKVNLESSKLQNTADNAAYSAATFIARDYNFKAYTNRASVANQVAIAQMVGLSSWFNMTDRFARNACNTLCWIPYVGNVINAIKNVVGPINRGVQQFVNVAVRVENVMLRGLSISQQIMHYAGAVSSIESTQDIVEANDPNSQLDLMQNPLMLQDVRHAWFTFQKRHSRTSRASRTQFNEFKQVTMASRDRFSSNRTYRLGSPWSGSIPFFKWKVIKAGGSDLISNGNRRAETWTSMDSISYHYKYWGCSWFRCRWRGYYEVPLGWGGTRSDTRANMNRVGNNRSWGASRSNNRSGSRLAARNQQRKGSYSGVQPFYGLSNSANRRSETDNISIVVSKEQNNLRTTSQINSQDTGVDPANDESLLGDRLSSLASAQAYYSRPRDLMMSTSAWARGDSRHEYGNLYNPFWQVRLAESTNSDRSVVYAITRFL</sequence>
<dbReference type="EMBL" id="CP036200">
    <property type="protein sequence ID" value="QBF84827.1"/>
    <property type="molecule type" value="Genomic_DNA"/>
</dbReference>
<evidence type="ECO:0000256" key="1">
    <source>
        <dbReference type="SAM" id="MobiDB-lite"/>
    </source>
</evidence>
<feature type="region of interest" description="Disordered" evidence="1">
    <location>
        <begin position="292"/>
        <end position="335"/>
    </location>
</feature>
<proteinExistence type="predicted"/>
<evidence type="ECO:0000313" key="2">
    <source>
        <dbReference type="EMBL" id="QBF84827.1"/>
    </source>
</evidence>
<keyword evidence="3" id="KW-1185">Reference proteome</keyword>
<organism evidence="2 3">
    <name type="scientific">Shewanella maritima</name>
    <dbReference type="NCBI Taxonomy" id="2520507"/>
    <lineage>
        <taxon>Bacteria</taxon>
        <taxon>Pseudomonadati</taxon>
        <taxon>Pseudomonadota</taxon>
        <taxon>Gammaproteobacteria</taxon>
        <taxon>Alteromonadales</taxon>
        <taxon>Shewanellaceae</taxon>
        <taxon>Shewanella</taxon>
    </lineage>
</organism>
<dbReference type="KEGG" id="smai:EXU30_07325"/>